<dbReference type="EMBL" id="VSSQ01061942">
    <property type="protein sequence ID" value="MPN15229.1"/>
    <property type="molecule type" value="Genomic_DNA"/>
</dbReference>
<dbReference type="AlphaFoldDB" id="A0A645FPE5"/>
<dbReference type="SUPFAM" id="SSF52540">
    <property type="entry name" value="P-loop containing nucleoside triphosphate hydrolases"/>
    <property type="match status" value="1"/>
</dbReference>
<dbReference type="PANTHER" id="PTHR41259:SF1">
    <property type="entry name" value="DOUBLE-STRAND BREAK REPAIR RAD50 ATPASE, PUTATIVE-RELATED"/>
    <property type="match status" value="1"/>
</dbReference>
<name>A0A645FPE5_9ZZZZ</name>
<accession>A0A645FPE5</accession>
<gene>
    <name evidence="1" type="ORF">SDC9_162559</name>
</gene>
<reference evidence="1" key="1">
    <citation type="submission" date="2019-08" db="EMBL/GenBank/DDBJ databases">
        <authorList>
            <person name="Kucharzyk K."/>
            <person name="Murdoch R.W."/>
            <person name="Higgins S."/>
            <person name="Loffler F."/>
        </authorList>
    </citation>
    <scope>NUCLEOTIDE SEQUENCE</scope>
</reference>
<comment type="caution">
    <text evidence="1">The sequence shown here is derived from an EMBL/GenBank/DDBJ whole genome shotgun (WGS) entry which is preliminary data.</text>
</comment>
<protein>
    <recommendedName>
        <fullName evidence="2">DNA replication and repair protein RecF</fullName>
    </recommendedName>
</protein>
<dbReference type="PANTHER" id="PTHR41259">
    <property type="entry name" value="DOUBLE-STRAND BREAK REPAIR RAD50 ATPASE, PUTATIVE-RELATED"/>
    <property type="match status" value="1"/>
</dbReference>
<evidence type="ECO:0000313" key="1">
    <source>
        <dbReference type="EMBL" id="MPN15229.1"/>
    </source>
</evidence>
<organism evidence="1">
    <name type="scientific">bioreactor metagenome</name>
    <dbReference type="NCBI Taxonomy" id="1076179"/>
    <lineage>
        <taxon>unclassified sequences</taxon>
        <taxon>metagenomes</taxon>
        <taxon>ecological metagenomes</taxon>
    </lineage>
</organism>
<proteinExistence type="predicted"/>
<dbReference type="InterPro" id="IPR027417">
    <property type="entry name" value="P-loop_NTPase"/>
</dbReference>
<evidence type="ECO:0008006" key="2">
    <source>
        <dbReference type="Google" id="ProtNLM"/>
    </source>
</evidence>
<sequence>MLKEATYYFGLLTDGKYQRILLKEDLLTLTDGKTEFPIYELSTGTKDQLIMAMRFAYLSLEANRALCPVIIDDGWLHYDSHRKYYLAKLLAEFGKKYQIICFSSDKEMLSYYQELQQSVKRLEGA</sequence>
<dbReference type="Gene3D" id="3.40.50.300">
    <property type="entry name" value="P-loop containing nucleotide triphosphate hydrolases"/>
    <property type="match status" value="1"/>
</dbReference>